<name>A0A1H0QL26_9ACTN</name>
<dbReference type="EMBL" id="FNIE01000019">
    <property type="protein sequence ID" value="SDP17765.1"/>
    <property type="molecule type" value="Genomic_DNA"/>
</dbReference>
<dbReference type="InterPro" id="IPR058347">
    <property type="entry name" value="DUF8034"/>
</dbReference>
<accession>A0A1H0QL26</accession>
<dbReference type="STRING" id="310781.SAMN05216259_11913"/>
<dbReference type="AlphaFoldDB" id="A0A1H0QL26"/>
<dbReference type="Pfam" id="PF26099">
    <property type="entry name" value="DUF8034"/>
    <property type="match status" value="2"/>
</dbReference>
<dbReference type="Proteomes" id="UP000199341">
    <property type="component" value="Unassembled WGS sequence"/>
</dbReference>
<reference evidence="1 2" key="1">
    <citation type="submission" date="2016-10" db="EMBL/GenBank/DDBJ databases">
        <authorList>
            <person name="de Groot N.N."/>
        </authorList>
    </citation>
    <scope>NUCLEOTIDE SEQUENCE [LARGE SCALE GENOMIC DNA]</scope>
    <source>
        <strain evidence="1 2">CGMCC 4.2022</strain>
    </source>
</reference>
<protein>
    <submittedName>
        <fullName evidence="1">Uncharacterized protein</fullName>
    </submittedName>
</protein>
<proteinExistence type="predicted"/>
<sequence>MVPGSSVPPEPGDAAGRPVLRAGTAYARPARWAVLQRRLFGELDQAWREFSARYCDPAGDGRLVFHDRLGVPPDDRDGVDDFYEPFFNWPLLYVLGGADDLLAAARRHWLGVTAQLTEAGMVAGGHDRGYDWFHQGEGLLLLYHLCLAAPEDERIRAQAIRSAELYLGGRPGNYDPGANVVTAPHNGADGPRPGLTGGAPVFPWSPVFAWYGLPLDWIEGIDSYDALVADPVLARRMGEEMRDRMGRGDTAVNLAATSLMANAFLLTGREEFRVWVLRYAGGWLERARANGGVLPDNAGLDGRTGAYLDGRWYGGHYGWAWPHGLHSVGAAAVIAACNAVLVGGGKEYLELGRSPLDAVLAGLRTGPDGVPTVPYKHNDSGWHGHRPLQAALPAALWHVSQDPADAERLERATGPDRNHVAAVRTKEEAGHEVPWLSFLAGTNPDYPERALQVTLDLVRERRRAIAADPTDPATGPSTADIHHWQDRNPVLTEVLGQLTCGAPQPLYNGGLWHARLRYHDAERGRPGLPPDVAALVTAIAPDRTAVTLVNLDPAAARRVLVRAGSFGQHTFGTVRQDGRPGLLVHGPEFEVVLGGGCSTEVVTTVELHDRRPAHH</sequence>
<organism evidence="1 2">
    <name type="scientific">Actinacidiphila guanduensis</name>
    <dbReference type="NCBI Taxonomy" id="310781"/>
    <lineage>
        <taxon>Bacteria</taxon>
        <taxon>Bacillati</taxon>
        <taxon>Actinomycetota</taxon>
        <taxon>Actinomycetes</taxon>
        <taxon>Kitasatosporales</taxon>
        <taxon>Streptomycetaceae</taxon>
        <taxon>Actinacidiphila</taxon>
    </lineage>
</organism>
<evidence type="ECO:0000313" key="1">
    <source>
        <dbReference type="EMBL" id="SDP17765.1"/>
    </source>
</evidence>
<gene>
    <name evidence="1" type="ORF">SAMN05216259_11913</name>
</gene>
<keyword evidence="2" id="KW-1185">Reference proteome</keyword>
<evidence type="ECO:0000313" key="2">
    <source>
        <dbReference type="Proteomes" id="UP000199341"/>
    </source>
</evidence>